<accession>A0A542YSW6</accession>
<evidence type="ECO:0000256" key="1">
    <source>
        <dbReference type="ARBA" id="ARBA00022490"/>
    </source>
</evidence>
<evidence type="ECO:0000313" key="7">
    <source>
        <dbReference type="EMBL" id="TQL51189.1"/>
    </source>
</evidence>
<keyword evidence="8" id="KW-1185">Reference proteome</keyword>
<evidence type="ECO:0000259" key="6">
    <source>
        <dbReference type="Pfam" id="PF13649"/>
    </source>
</evidence>
<protein>
    <recommendedName>
        <fullName evidence="5">Trans-aconitate 2-methyltransferase</fullName>
        <ecNumber evidence="5">2.1.1.144</ecNumber>
    </recommendedName>
</protein>
<evidence type="ECO:0000256" key="5">
    <source>
        <dbReference type="HAMAP-Rule" id="MF_00560"/>
    </source>
</evidence>
<comment type="caution">
    <text evidence="7">The sequence shown here is derived from an EMBL/GenBank/DDBJ whole genome shotgun (WGS) entry which is preliminary data.</text>
</comment>
<keyword evidence="2 5" id="KW-0489">Methyltransferase</keyword>
<dbReference type="InterPro" id="IPR023506">
    <property type="entry name" value="Trans-aconitate_MeTrfase"/>
</dbReference>
<dbReference type="CDD" id="cd02440">
    <property type="entry name" value="AdoMet_MTases"/>
    <property type="match status" value="1"/>
</dbReference>
<comment type="function">
    <text evidence="5">Catalyzes the S-adenosylmethionine monomethyl esterification of trans-aconitate.</text>
</comment>
<comment type="catalytic activity">
    <reaction evidence="5">
        <text>trans-aconitate + S-adenosyl-L-methionine = (E)-3-(methoxycarbonyl)pent-2-enedioate + S-adenosyl-L-homocysteine</text>
        <dbReference type="Rhea" id="RHEA:14969"/>
        <dbReference type="ChEBI" id="CHEBI:15708"/>
        <dbReference type="ChEBI" id="CHEBI:57470"/>
        <dbReference type="ChEBI" id="CHEBI:57856"/>
        <dbReference type="ChEBI" id="CHEBI:59789"/>
        <dbReference type="EC" id="2.1.1.144"/>
    </reaction>
</comment>
<evidence type="ECO:0000256" key="4">
    <source>
        <dbReference type="ARBA" id="ARBA00022691"/>
    </source>
</evidence>
<dbReference type="Gene3D" id="3.40.50.150">
    <property type="entry name" value="Vaccinia Virus protein VP39"/>
    <property type="match status" value="1"/>
</dbReference>
<evidence type="ECO:0000256" key="2">
    <source>
        <dbReference type="ARBA" id="ARBA00022603"/>
    </source>
</evidence>
<dbReference type="GO" id="GO:0030798">
    <property type="term" value="F:trans-aconitate 2-methyltransferase activity"/>
    <property type="evidence" value="ECO:0007669"/>
    <property type="project" value="UniProtKB-UniRule"/>
</dbReference>
<name>A0A542YSW6_9MICO</name>
<comment type="similarity">
    <text evidence="5">Belongs to the methyltransferase superfamily. Tam family.</text>
</comment>
<dbReference type="Proteomes" id="UP000319516">
    <property type="component" value="Unassembled WGS sequence"/>
</dbReference>
<dbReference type="InterPro" id="IPR023149">
    <property type="entry name" value="Trans_acon_MeTrfase_C"/>
</dbReference>
<keyword evidence="1 5" id="KW-0963">Cytoplasm</keyword>
<proteinExistence type="inferred from homology"/>
<gene>
    <name evidence="5" type="primary">tam</name>
    <name evidence="7" type="ORF">FB467_2327</name>
</gene>
<dbReference type="AlphaFoldDB" id="A0A542YSW6"/>
<keyword evidence="4 5" id="KW-0949">S-adenosyl-L-methionine</keyword>
<sequence>MPTWDPEQYVRFADHRDRPFHDLVARVGAGREEVEAVVDLGCGPGTLTASLLPRWPHARVVGVDSSAEMIGRARDLVRDRGTDRLSFLHQDLRDWIAGADSSAYDVIVTNATLQWVPDHLDLLPDLVDLLRPGGWFAVQIPGNHDAPLHALLREVARTEPYAEHAAAASDRFSLPGPGDYLTALSALGCSVDAWETTYYQVLQGEDPVYEWISGTGARPVLQALPDDLRPRFVAEYQERLRAAYPAQPFGTVLPFRRVFAVARRGAVEHGSHPAPEGTRDR</sequence>
<organism evidence="7 8">
    <name type="scientific">Ornithinicoccus hortensis</name>
    <dbReference type="NCBI Taxonomy" id="82346"/>
    <lineage>
        <taxon>Bacteria</taxon>
        <taxon>Bacillati</taxon>
        <taxon>Actinomycetota</taxon>
        <taxon>Actinomycetes</taxon>
        <taxon>Micrococcales</taxon>
        <taxon>Intrasporangiaceae</taxon>
        <taxon>Ornithinicoccus</taxon>
    </lineage>
</organism>
<dbReference type="EC" id="2.1.1.144" evidence="5"/>
<evidence type="ECO:0000256" key="3">
    <source>
        <dbReference type="ARBA" id="ARBA00022679"/>
    </source>
</evidence>
<dbReference type="PANTHER" id="PTHR43861">
    <property type="entry name" value="TRANS-ACONITATE 2-METHYLTRANSFERASE-RELATED"/>
    <property type="match status" value="1"/>
</dbReference>
<dbReference type="Pfam" id="PF13649">
    <property type="entry name" value="Methyltransf_25"/>
    <property type="match status" value="1"/>
</dbReference>
<dbReference type="InterPro" id="IPR041698">
    <property type="entry name" value="Methyltransf_25"/>
</dbReference>
<evidence type="ECO:0000313" key="8">
    <source>
        <dbReference type="Proteomes" id="UP000319516"/>
    </source>
</evidence>
<dbReference type="RefSeq" id="WP_141785223.1">
    <property type="nucleotide sequence ID" value="NZ_BAAAIK010000007.1"/>
</dbReference>
<dbReference type="InterPro" id="IPR029063">
    <property type="entry name" value="SAM-dependent_MTases_sf"/>
</dbReference>
<dbReference type="EMBL" id="VFOP01000001">
    <property type="protein sequence ID" value="TQL51189.1"/>
    <property type="molecule type" value="Genomic_DNA"/>
</dbReference>
<dbReference type="PANTHER" id="PTHR43861:SF1">
    <property type="entry name" value="TRANS-ACONITATE 2-METHYLTRANSFERASE"/>
    <property type="match status" value="1"/>
</dbReference>
<dbReference type="GO" id="GO:0005737">
    <property type="term" value="C:cytoplasm"/>
    <property type="evidence" value="ECO:0007669"/>
    <property type="project" value="UniProtKB-SubCell"/>
</dbReference>
<reference evidence="7 8" key="1">
    <citation type="submission" date="2019-06" db="EMBL/GenBank/DDBJ databases">
        <title>Sequencing the genomes of 1000 actinobacteria strains.</title>
        <authorList>
            <person name="Klenk H.-P."/>
        </authorList>
    </citation>
    <scope>NUCLEOTIDE SEQUENCE [LARGE SCALE GENOMIC DNA]</scope>
    <source>
        <strain evidence="7 8">DSM 12335</strain>
    </source>
</reference>
<keyword evidence="3 5" id="KW-0808">Transferase</keyword>
<dbReference type="GO" id="GO:0032259">
    <property type="term" value="P:methylation"/>
    <property type="evidence" value="ECO:0007669"/>
    <property type="project" value="UniProtKB-KW"/>
</dbReference>
<dbReference type="HAMAP" id="MF_00560">
    <property type="entry name" value="Tran_acon_Me_trans"/>
    <property type="match status" value="1"/>
</dbReference>
<dbReference type="OrthoDB" id="9795085at2"/>
<comment type="subcellular location">
    <subcellularLocation>
        <location evidence="5">Cytoplasm</location>
    </subcellularLocation>
</comment>
<feature type="domain" description="Methyltransferase" evidence="6">
    <location>
        <begin position="37"/>
        <end position="134"/>
    </location>
</feature>
<dbReference type="Gene3D" id="1.10.150.290">
    <property type="entry name" value="S-adenosyl-L-methionine-dependent methyltransferases"/>
    <property type="match status" value="1"/>
</dbReference>
<dbReference type="SUPFAM" id="SSF53335">
    <property type="entry name" value="S-adenosyl-L-methionine-dependent methyltransferases"/>
    <property type="match status" value="1"/>
</dbReference>